<accession>D1NWT9</accession>
<feature type="region of interest" description="Disordered" evidence="14">
    <location>
        <begin position="1"/>
        <end position="21"/>
    </location>
</feature>
<dbReference type="InterPro" id="IPR003660">
    <property type="entry name" value="HAMP_dom"/>
</dbReference>
<keyword evidence="11 15" id="KW-1133">Transmembrane helix</keyword>
<dbReference type="SUPFAM" id="SSF158472">
    <property type="entry name" value="HAMP domain-like"/>
    <property type="match status" value="1"/>
</dbReference>
<dbReference type="InterPro" id="IPR036097">
    <property type="entry name" value="HisK_dim/P_sf"/>
</dbReference>
<keyword evidence="6 19" id="KW-0808">Transferase</keyword>
<keyword evidence="8" id="KW-0547">Nucleotide-binding</keyword>
<dbReference type="STRING" id="561180.BIFGAL_04345"/>
<keyword evidence="9 18" id="KW-0418">Kinase</keyword>
<comment type="caution">
    <text evidence="18">The sequence shown here is derived from an EMBL/GenBank/DDBJ whole genome shotgun (WGS) entry which is preliminary data.</text>
</comment>
<dbReference type="EMBL" id="ABXB03000006">
    <property type="protein sequence ID" value="EFA22148.1"/>
    <property type="molecule type" value="Genomic_DNA"/>
</dbReference>
<sequence length="367" mass="40818">MMADQQQGEMGRSLPKQQHRKERPISLFTSLKVEMSAVILIATILAFLMAWYLSHLDMNGWTALPLTIIVTLIFTYSFTSSLIQPLVEMRDAARAMADGDYTVRVQTYERSHDEVYELAHAFNDMADELEHADQMRRDMVANVSHELRTPVAALQAMVENMADGVVEASPANLENILGQTHRLSNLISFLLDLSRVEAGAASLNVEEFNLAEFIDDTVSPLQLADASHGHTIKIAIPDDITMEGDQDRLRQLFTNIIANALKHSADNTSILVEAHVDEEHDLVVANVINYGSQIPSEVRNQIFRRFVKGNSGRGTESGGTGLGLSIARWAAMLHDGNVQVVDDERGVNFEITLPRHPQIVDSEETME</sequence>
<evidence type="ECO:0000256" key="12">
    <source>
        <dbReference type="ARBA" id="ARBA00023012"/>
    </source>
</evidence>
<evidence type="ECO:0000256" key="9">
    <source>
        <dbReference type="ARBA" id="ARBA00022777"/>
    </source>
</evidence>
<dbReference type="SUPFAM" id="SSF55874">
    <property type="entry name" value="ATPase domain of HSP90 chaperone/DNA topoisomerase II/histidine kinase"/>
    <property type="match status" value="1"/>
</dbReference>
<evidence type="ECO:0000259" key="16">
    <source>
        <dbReference type="PROSITE" id="PS50109"/>
    </source>
</evidence>
<dbReference type="InterPro" id="IPR003594">
    <property type="entry name" value="HATPase_dom"/>
</dbReference>
<dbReference type="GO" id="GO:0000155">
    <property type="term" value="F:phosphorelay sensor kinase activity"/>
    <property type="evidence" value="ECO:0007669"/>
    <property type="project" value="InterPro"/>
</dbReference>
<dbReference type="Pfam" id="PF02518">
    <property type="entry name" value="HATPase_c"/>
    <property type="match status" value="1"/>
</dbReference>
<feature type="transmembrane region" description="Helical" evidence="15">
    <location>
        <begin position="33"/>
        <end position="54"/>
    </location>
</feature>
<dbReference type="Gene3D" id="6.10.340.10">
    <property type="match status" value="1"/>
</dbReference>
<dbReference type="Gene3D" id="1.10.287.130">
    <property type="match status" value="1"/>
</dbReference>
<evidence type="ECO:0000256" key="7">
    <source>
        <dbReference type="ARBA" id="ARBA00022692"/>
    </source>
</evidence>
<gene>
    <name evidence="19" type="ORF">BGLCM_1432</name>
    <name evidence="18" type="ORF">BIFGAL_04345</name>
</gene>
<evidence type="ECO:0000313" key="19">
    <source>
        <dbReference type="EMBL" id="KFI57488.1"/>
    </source>
</evidence>
<dbReference type="SMART" id="SM00304">
    <property type="entry name" value="HAMP"/>
    <property type="match status" value="1"/>
</dbReference>
<feature type="domain" description="HAMP" evidence="17">
    <location>
        <begin position="80"/>
        <end position="134"/>
    </location>
</feature>
<feature type="transmembrane region" description="Helical" evidence="15">
    <location>
        <begin position="66"/>
        <end position="87"/>
    </location>
</feature>
<evidence type="ECO:0000259" key="17">
    <source>
        <dbReference type="PROSITE" id="PS50885"/>
    </source>
</evidence>
<evidence type="ECO:0000313" key="20">
    <source>
        <dbReference type="Proteomes" id="UP000003656"/>
    </source>
</evidence>
<dbReference type="PROSITE" id="PS50885">
    <property type="entry name" value="HAMP"/>
    <property type="match status" value="1"/>
</dbReference>
<dbReference type="PANTHER" id="PTHR45528:SF1">
    <property type="entry name" value="SENSOR HISTIDINE KINASE CPXA"/>
    <property type="match status" value="1"/>
</dbReference>
<dbReference type="AlphaFoldDB" id="D1NWT9"/>
<evidence type="ECO:0000313" key="18">
    <source>
        <dbReference type="EMBL" id="EFA22148.1"/>
    </source>
</evidence>
<keyword evidence="12" id="KW-0902">Two-component regulatory system</keyword>
<proteinExistence type="predicted"/>
<dbReference type="eggNOG" id="COG5002">
    <property type="taxonomic scope" value="Bacteria"/>
</dbReference>
<evidence type="ECO:0000313" key="21">
    <source>
        <dbReference type="Proteomes" id="UP000029074"/>
    </source>
</evidence>
<comment type="catalytic activity">
    <reaction evidence="1">
        <text>ATP + protein L-histidine = ADP + protein N-phospho-L-histidine.</text>
        <dbReference type="EC" id="2.7.13.3"/>
    </reaction>
</comment>
<protein>
    <recommendedName>
        <fullName evidence="3">histidine kinase</fullName>
        <ecNumber evidence="3">2.7.13.3</ecNumber>
    </recommendedName>
</protein>
<dbReference type="InterPro" id="IPR050398">
    <property type="entry name" value="HssS/ArlS-like"/>
</dbReference>
<evidence type="ECO:0000256" key="11">
    <source>
        <dbReference type="ARBA" id="ARBA00022989"/>
    </source>
</evidence>
<name>D1NWT9_9BIFI</name>
<dbReference type="EC" id="2.7.13.3" evidence="3"/>
<dbReference type="CDD" id="cd06225">
    <property type="entry name" value="HAMP"/>
    <property type="match status" value="1"/>
</dbReference>
<dbReference type="Pfam" id="PF00672">
    <property type="entry name" value="HAMP"/>
    <property type="match status" value="1"/>
</dbReference>
<evidence type="ECO:0000256" key="14">
    <source>
        <dbReference type="SAM" id="MobiDB-lite"/>
    </source>
</evidence>
<reference evidence="18 20" key="1">
    <citation type="submission" date="2009-11" db="EMBL/GenBank/DDBJ databases">
        <authorList>
            <person name="Weinstock G."/>
            <person name="Sodergren E."/>
            <person name="Clifton S."/>
            <person name="Fulton L."/>
            <person name="Fulton B."/>
            <person name="Courtney L."/>
            <person name="Fronick C."/>
            <person name="Harrison M."/>
            <person name="Strong C."/>
            <person name="Farmer C."/>
            <person name="Delahaunty K."/>
            <person name="Markovic C."/>
            <person name="Hall O."/>
            <person name="Minx P."/>
            <person name="Tomlinson C."/>
            <person name="Mitreva M."/>
            <person name="Nelson J."/>
            <person name="Hou S."/>
            <person name="Wollam A."/>
            <person name="Pepin K.H."/>
            <person name="Johnson M."/>
            <person name="Bhonagiri V."/>
            <person name="Nash W.E."/>
            <person name="Warren W."/>
            <person name="Chinwalla A."/>
            <person name="Mardis E.R."/>
            <person name="Wilson R.K."/>
        </authorList>
    </citation>
    <scope>NUCLEOTIDE SEQUENCE [LARGE SCALE GENOMIC DNA]</scope>
    <source>
        <strain evidence="18 20">DSM 20093</strain>
    </source>
</reference>
<feature type="domain" description="Histidine kinase" evidence="16">
    <location>
        <begin position="142"/>
        <end position="357"/>
    </location>
</feature>
<evidence type="ECO:0000256" key="3">
    <source>
        <dbReference type="ARBA" id="ARBA00012438"/>
    </source>
</evidence>
<evidence type="ECO:0000256" key="10">
    <source>
        <dbReference type="ARBA" id="ARBA00022840"/>
    </source>
</evidence>
<dbReference type="InterPro" id="IPR005467">
    <property type="entry name" value="His_kinase_dom"/>
</dbReference>
<dbReference type="PRINTS" id="PR00344">
    <property type="entry name" value="BCTRLSENSOR"/>
</dbReference>
<dbReference type="SMART" id="SM00387">
    <property type="entry name" value="HATPase_c"/>
    <property type="match status" value="1"/>
</dbReference>
<dbReference type="SMART" id="SM00388">
    <property type="entry name" value="HisKA"/>
    <property type="match status" value="1"/>
</dbReference>
<keyword evidence="7 15" id="KW-0812">Transmembrane</keyword>
<dbReference type="CDD" id="cd00082">
    <property type="entry name" value="HisKA"/>
    <property type="match status" value="1"/>
</dbReference>
<dbReference type="FunFam" id="1.10.287.130:FF:000001">
    <property type="entry name" value="Two-component sensor histidine kinase"/>
    <property type="match status" value="1"/>
</dbReference>
<comment type="subcellular location">
    <subcellularLocation>
        <location evidence="2">Cell membrane</location>
        <topology evidence="2">Multi-pass membrane protein</topology>
    </subcellularLocation>
</comment>
<dbReference type="InterPro" id="IPR036890">
    <property type="entry name" value="HATPase_C_sf"/>
</dbReference>
<evidence type="ECO:0000256" key="13">
    <source>
        <dbReference type="ARBA" id="ARBA00023136"/>
    </source>
</evidence>
<dbReference type="Pfam" id="PF00512">
    <property type="entry name" value="HisKA"/>
    <property type="match status" value="1"/>
</dbReference>
<dbReference type="InterPro" id="IPR004358">
    <property type="entry name" value="Sig_transdc_His_kin-like_C"/>
</dbReference>
<evidence type="ECO:0000256" key="6">
    <source>
        <dbReference type="ARBA" id="ARBA00022679"/>
    </source>
</evidence>
<keyword evidence="5" id="KW-0597">Phosphoprotein</keyword>
<dbReference type="PROSITE" id="PS50109">
    <property type="entry name" value="HIS_KIN"/>
    <property type="match status" value="1"/>
</dbReference>
<keyword evidence="21" id="KW-1185">Reference proteome</keyword>
<keyword evidence="13 15" id="KW-0472">Membrane</keyword>
<dbReference type="GO" id="GO:0005524">
    <property type="term" value="F:ATP binding"/>
    <property type="evidence" value="ECO:0007669"/>
    <property type="project" value="UniProtKB-KW"/>
</dbReference>
<organism evidence="18 20">
    <name type="scientific">Bifidobacterium gallicum DSM 20093 = LMG 11596</name>
    <dbReference type="NCBI Taxonomy" id="561180"/>
    <lineage>
        <taxon>Bacteria</taxon>
        <taxon>Bacillati</taxon>
        <taxon>Actinomycetota</taxon>
        <taxon>Actinomycetes</taxon>
        <taxon>Bifidobacteriales</taxon>
        <taxon>Bifidobacteriaceae</taxon>
        <taxon>Bifidobacterium</taxon>
    </lineage>
</organism>
<dbReference type="PANTHER" id="PTHR45528">
    <property type="entry name" value="SENSOR HISTIDINE KINASE CPXA"/>
    <property type="match status" value="1"/>
</dbReference>
<dbReference type="EMBL" id="JGYW01000010">
    <property type="protein sequence ID" value="KFI57488.1"/>
    <property type="molecule type" value="Genomic_DNA"/>
</dbReference>
<dbReference type="GO" id="GO:0005886">
    <property type="term" value="C:plasma membrane"/>
    <property type="evidence" value="ECO:0007669"/>
    <property type="project" value="UniProtKB-SubCell"/>
</dbReference>
<evidence type="ECO:0000256" key="2">
    <source>
        <dbReference type="ARBA" id="ARBA00004651"/>
    </source>
</evidence>
<dbReference type="InterPro" id="IPR003661">
    <property type="entry name" value="HisK_dim/P_dom"/>
</dbReference>
<reference evidence="19 21" key="2">
    <citation type="submission" date="2014-03" db="EMBL/GenBank/DDBJ databases">
        <title>Genomics of Bifidobacteria.</title>
        <authorList>
            <person name="Ventura M."/>
            <person name="Milani C."/>
            <person name="Lugli G.A."/>
        </authorList>
    </citation>
    <scope>NUCLEOTIDE SEQUENCE [LARGE SCALE GENOMIC DNA]</scope>
    <source>
        <strain evidence="19 21">LMG 11596</strain>
    </source>
</reference>
<evidence type="ECO:0000256" key="4">
    <source>
        <dbReference type="ARBA" id="ARBA00022475"/>
    </source>
</evidence>
<dbReference type="Gene3D" id="3.30.565.10">
    <property type="entry name" value="Histidine kinase-like ATPase, C-terminal domain"/>
    <property type="match status" value="1"/>
</dbReference>
<dbReference type="SUPFAM" id="SSF47384">
    <property type="entry name" value="Homodimeric domain of signal transducing histidine kinase"/>
    <property type="match status" value="1"/>
</dbReference>
<evidence type="ECO:0000256" key="1">
    <source>
        <dbReference type="ARBA" id="ARBA00000085"/>
    </source>
</evidence>
<dbReference type="Proteomes" id="UP000029074">
    <property type="component" value="Unassembled WGS sequence"/>
</dbReference>
<evidence type="ECO:0000256" key="15">
    <source>
        <dbReference type="SAM" id="Phobius"/>
    </source>
</evidence>
<keyword evidence="10" id="KW-0067">ATP-binding</keyword>
<evidence type="ECO:0000256" key="5">
    <source>
        <dbReference type="ARBA" id="ARBA00022553"/>
    </source>
</evidence>
<keyword evidence="4" id="KW-1003">Cell membrane</keyword>
<dbReference type="Proteomes" id="UP000003656">
    <property type="component" value="Unassembled WGS sequence"/>
</dbReference>
<evidence type="ECO:0000256" key="8">
    <source>
        <dbReference type="ARBA" id="ARBA00022741"/>
    </source>
</evidence>